<name>A0ABV8H8W6_9FLAO</name>
<dbReference type="RefSeq" id="WP_290235801.1">
    <property type="nucleotide sequence ID" value="NZ_JAUFPZ010000002.1"/>
</dbReference>
<sequence>MKVTLRYLFLLVFLVGCAGDDDGETECSSRQDVLLDSYYSPQCLIRLVDASGENLIENGSIDPETIKIESDLGDPGFVYIPEIEYAEPNSKLSEAQYSLGVFLLGYTETFQYQISIDGYETVDLVLQAEQIEEPCYSYIIPVGASVNGEVLEEIEISEFELLVVLPLAAQ</sequence>
<comment type="caution">
    <text evidence="2">The sequence shown here is derived from an EMBL/GenBank/DDBJ whole genome shotgun (WGS) entry which is preliminary data.</text>
</comment>
<evidence type="ECO:0000313" key="2">
    <source>
        <dbReference type="EMBL" id="MFC4026701.1"/>
    </source>
</evidence>
<dbReference type="EMBL" id="JBHSAS010000006">
    <property type="protein sequence ID" value="MFC4026701.1"/>
    <property type="molecule type" value="Genomic_DNA"/>
</dbReference>
<dbReference type="PROSITE" id="PS51257">
    <property type="entry name" value="PROKAR_LIPOPROTEIN"/>
    <property type="match status" value="1"/>
</dbReference>
<evidence type="ECO:0008006" key="4">
    <source>
        <dbReference type="Google" id="ProtNLM"/>
    </source>
</evidence>
<keyword evidence="3" id="KW-1185">Reference proteome</keyword>
<dbReference type="Proteomes" id="UP001595793">
    <property type="component" value="Unassembled WGS sequence"/>
</dbReference>
<organism evidence="2 3">
    <name type="scientific">Zunongwangia endophytica</name>
    <dbReference type="NCBI Taxonomy" id="1808945"/>
    <lineage>
        <taxon>Bacteria</taxon>
        <taxon>Pseudomonadati</taxon>
        <taxon>Bacteroidota</taxon>
        <taxon>Flavobacteriia</taxon>
        <taxon>Flavobacteriales</taxon>
        <taxon>Flavobacteriaceae</taxon>
        <taxon>Zunongwangia</taxon>
    </lineage>
</organism>
<proteinExistence type="predicted"/>
<evidence type="ECO:0000256" key="1">
    <source>
        <dbReference type="SAM" id="SignalP"/>
    </source>
</evidence>
<reference evidence="3" key="1">
    <citation type="journal article" date="2019" name="Int. J. Syst. Evol. Microbiol.">
        <title>The Global Catalogue of Microorganisms (GCM) 10K type strain sequencing project: providing services to taxonomists for standard genome sequencing and annotation.</title>
        <authorList>
            <consortium name="The Broad Institute Genomics Platform"/>
            <consortium name="The Broad Institute Genome Sequencing Center for Infectious Disease"/>
            <person name="Wu L."/>
            <person name="Ma J."/>
        </authorList>
    </citation>
    <scope>NUCLEOTIDE SEQUENCE [LARGE SCALE GENOMIC DNA]</scope>
    <source>
        <strain evidence="3">CECT 9128</strain>
    </source>
</reference>
<accession>A0ABV8H8W6</accession>
<evidence type="ECO:0000313" key="3">
    <source>
        <dbReference type="Proteomes" id="UP001595793"/>
    </source>
</evidence>
<protein>
    <recommendedName>
        <fullName evidence="4">Lipoprotein</fullName>
    </recommendedName>
</protein>
<keyword evidence="1" id="KW-0732">Signal</keyword>
<feature type="chain" id="PRO_5047028122" description="Lipoprotein" evidence="1">
    <location>
        <begin position="19"/>
        <end position="170"/>
    </location>
</feature>
<feature type="signal peptide" evidence="1">
    <location>
        <begin position="1"/>
        <end position="18"/>
    </location>
</feature>
<gene>
    <name evidence="2" type="ORF">ACFOS1_04740</name>
</gene>